<accession>A0A9X7QMX9</accession>
<protein>
    <submittedName>
        <fullName evidence="1">Uncharacterized protein</fullName>
    </submittedName>
</protein>
<dbReference type="AlphaFoldDB" id="A0A9X7QMX9"/>
<sequence length="157" mass="18709">MVKKEERIPFKYLFENKEKRQRWNRETIINQLQKLYKKNIDISDSALKREYSGLYNAILRVFGKSAHRKAVLEAKLPYKHIRKKGENRNWDEEFIIQSLQVLYKLDVDISASNLKKNYNNLYEEIRKIFKDRGGHQGAVEMAGIYYSLVRKKTGPKP</sequence>
<name>A0A9X7QMX9_BACCE</name>
<dbReference type="RefSeq" id="WP_208742847.1">
    <property type="nucleotide sequence ID" value="NZ_CP031778.1"/>
</dbReference>
<reference evidence="1 2" key="1">
    <citation type="journal article" date="2019" name="Ecotoxicol. Environ. Saf.">
        <title>Microbial characterization of heavy metal resistant bacterial strains isolated from an electroplating wastewater treatment plant.</title>
        <authorList>
            <person name="Cai X."/>
            <person name="Zheng X."/>
            <person name="Zhang D."/>
            <person name="Iqbal W."/>
            <person name="Liu C."/>
            <person name="Yang B."/>
            <person name="Zhao X."/>
            <person name="Lu X."/>
            <person name="Mao Y."/>
        </authorList>
    </citation>
    <scope>NUCLEOTIDE SEQUENCE [LARGE SCALE GENOMIC DNA]</scope>
    <source>
        <strain evidence="1 2">Co1-1</strain>
    </source>
</reference>
<evidence type="ECO:0000313" key="1">
    <source>
        <dbReference type="EMBL" id="QDZ76959.1"/>
    </source>
</evidence>
<gene>
    <name evidence="1" type="ORF">D0437_29625</name>
</gene>
<evidence type="ECO:0000313" key="2">
    <source>
        <dbReference type="Proteomes" id="UP000321735"/>
    </source>
</evidence>
<dbReference type="EMBL" id="CP031778">
    <property type="protein sequence ID" value="QDZ76959.1"/>
    <property type="molecule type" value="Genomic_DNA"/>
</dbReference>
<organism evidence="1 2">
    <name type="scientific">Bacillus cereus</name>
    <dbReference type="NCBI Taxonomy" id="1396"/>
    <lineage>
        <taxon>Bacteria</taxon>
        <taxon>Bacillati</taxon>
        <taxon>Bacillota</taxon>
        <taxon>Bacilli</taxon>
        <taxon>Bacillales</taxon>
        <taxon>Bacillaceae</taxon>
        <taxon>Bacillus</taxon>
        <taxon>Bacillus cereus group</taxon>
    </lineage>
</organism>
<dbReference type="Proteomes" id="UP000321735">
    <property type="component" value="Chromosome"/>
</dbReference>
<proteinExistence type="predicted"/>